<organism evidence="2 3">
    <name type="scientific">Neofusicoccum ribis</name>
    <dbReference type="NCBI Taxonomy" id="45134"/>
    <lineage>
        <taxon>Eukaryota</taxon>
        <taxon>Fungi</taxon>
        <taxon>Dikarya</taxon>
        <taxon>Ascomycota</taxon>
        <taxon>Pezizomycotina</taxon>
        <taxon>Dothideomycetes</taxon>
        <taxon>Dothideomycetes incertae sedis</taxon>
        <taxon>Botryosphaeriales</taxon>
        <taxon>Botryosphaeriaceae</taxon>
        <taxon>Neofusicoccum</taxon>
    </lineage>
</organism>
<proteinExistence type="predicted"/>
<gene>
    <name evidence="2" type="ORF">SLS56_008473</name>
</gene>
<reference evidence="2 3" key="1">
    <citation type="submission" date="2024-02" db="EMBL/GenBank/DDBJ databases">
        <title>De novo assembly and annotation of 12 fungi associated with fruit tree decline syndrome in Ontario, Canada.</title>
        <authorList>
            <person name="Sulman M."/>
            <person name="Ellouze W."/>
            <person name="Ilyukhin E."/>
        </authorList>
    </citation>
    <scope>NUCLEOTIDE SEQUENCE [LARGE SCALE GENOMIC DNA]</scope>
    <source>
        <strain evidence="2 3">M1-105</strain>
    </source>
</reference>
<evidence type="ECO:0000313" key="3">
    <source>
        <dbReference type="Proteomes" id="UP001521116"/>
    </source>
</evidence>
<keyword evidence="1" id="KW-0175">Coiled coil</keyword>
<dbReference type="Proteomes" id="UP001521116">
    <property type="component" value="Unassembled WGS sequence"/>
</dbReference>
<feature type="coiled-coil region" evidence="1">
    <location>
        <begin position="3"/>
        <end position="76"/>
    </location>
</feature>
<evidence type="ECO:0000313" key="2">
    <source>
        <dbReference type="EMBL" id="KAL1622996.1"/>
    </source>
</evidence>
<comment type="caution">
    <text evidence="2">The sequence shown here is derived from an EMBL/GenBank/DDBJ whole genome shotgun (WGS) entry which is preliminary data.</text>
</comment>
<protein>
    <submittedName>
        <fullName evidence="2">Uncharacterized protein</fullName>
    </submittedName>
</protein>
<dbReference type="EMBL" id="JAJVDC020000126">
    <property type="protein sequence ID" value="KAL1622996.1"/>
    <property type="molecule type" value="Genomic_DNA"/>
</dbReference>
<name>A0ABR3SKU5_9PEZI</name>
<evidence type="ECO:0000256" key="1">
    <source>
        <dbReference type="SAM" id="Coils"/>
    </source>
</evidence>
<accession>A0ABR3SKU5</accession>
<keyword evidence="3" id="KW-1185">Reference proteome</keyword>
<sequence length="353" mass="40612">MRLQDFKDHTKQLESLLKSANEKASRYKERYLDMDAKNAQLRKKVNHIEKEYMELNNELQKSLESLEISKSDFRQAQRAVSRQSKPGWNPEEDGKLRGAIEELFRAVRTWSKAYAVSSFEKFQSSSKESQSAFFSSMKVADISDVKSLLRLKHPFLVLAAYLSNHILCNILFGPFFAFNNPPSFHTQLSYGVMLDHTFQDMFSDAYQRNVTVNPKLINEQSLHRILHDLTLAFVNGPTSLLMRDVGVDENYKRQSDLWKLLARATSVNALLQSQRLYFEWWSPTNFLETDFEVSSEFLKPDISLMLEDDEDDTHDGKPISIVISPCVVVYGDNTGSKYEESRVLARAVVCVHG</sequence>